<keyword evidence="1" id="KW-1133">Transmembrane helix</keyword>
<keyword evidence="1" id="KW-0472">Membrane</keyword>
<name>A0ABR9ZGF8_9CORY</name>
<dbReference type="EMBL" id="JADKMY010000001">
    <property type="protein sequence ID" value="MBF4552484.1"/>
    <property type="molecule type" value="Genomic_DNA"/>
</dbReference>
<evidence type="ECO:0000256" key="1">
    <source>
        <dbReference type="SAM" id="Phobius"/>
    </source>
</evidence>
<feature type="transmembrane region" description="Helical" evidence="1">
    <location>
        <begin position="58"/>
        <end position="81"/>
    </location>
</feature>
<reference evidence="2 3" key="1">
    <citation type="submission" date="2020-10" db="EMBL/GenBank/DDBJ databases">
        <title>Novel species in genus Corynebacterium.</title>
        <authorList>
            <person name="Zhang G."/>
        </authorList>
    </citation>
    <scope>NUCLEOTIDE SEQUENCE [LARGE SCALE GENOMIC DNA]</scope>
    <source>
        <strain evidence="2 3">DSM 45110</strain>
    </source>
</reference>
<sequence length="103" mass="11215">MLEDQDLGTFRATIPERGGFLYPDGSPISLAERADATPENAVDLPIDTDESTPHNSAFFLRILFIFAIMMTVVALSIYWLIAHSTPPATGDVGQPAAYYAPQN</sequence>
<proteinExistence type="predicted"/>
<gene>
    <name evidence="2" type="ORF">IRY30_00085</name>
</gene>
<protein>
    <submittedName>
        <fullName evidence="2">Uncharacterized protein</fullName>
    </submittedName>
</protein>
<dbReference type="RefSeq" id="WP_194555399.1">
    <property type="nucleotide sequence ID" value="NZ_JADKMY010000001.1"/>
</dbReference>
<evidence type="ECO:0000313" key="3">
    <source>
        <dbReference type="Proteomes" id="UP000635902"/>
    </source>
</evidence>
<comment type="caution">
    <text evidence="2">The sequence shown here is derived from an EMBL/GenBank/DDBJ whole genome shotgun (WGS) entry which is preliminary data.</text>
</comment>
<dbReference type="Proteomes" id="UP000635902">
    <property type="component" value="Unassembled WGS sequence"/>
</dbReference>
<organism evidence="2 3">
    <name type="scientific">Corynebacterium suicordis DSM 45110</name>
    <dbReference type="NCBI Taxonomy" id="1121369"/>
    <lineage>
        <taxon>Bacteria</taxon>
        <taxon>Bacillati</taxon>
        <taxon>Actinomycetota</taxon>
        <taxon>Actinomycetes</taxon>
        <taxon>Mycobacteriales</taxon>
        <taxon>Corynebacteriaceae</taxon>
        <taxon>Corynebacterium</taxon>
    </lineage>
</organism>
<keyword evidence="1" id="KW-0812">Transmembrane</keyword>
<evidence type="ECO:0000313" key="2">
    <source>
        <dbReference type="EMBL" id="MBF4552484.1"/>
    </source>
</evidence>
<accession>A0ABR9ZGF8</accession>
<keyword evidence="3" id="KW-1185">Reference proteome</keyword>